<dbReference type="RefSeq" id="XP_066711819.1">
    <property type="nucleotide sequence ID" value="XM_066862709.1"/>
</dbReference>
<dbReference type="GeneID" id="92095772"/>
<dbReference type="Proteomes" id="UP001480595">
    <property type="component" value="Unassembled WGS sequence"/>
</dbReference>
<organism evidence="1 2">
    <name type="scientific">Apiospora phragmitis</name>
    <dbReference type="NCBI Taxonomy" id="2905665"/>
    <lineage>
        <taxon>Eukaryota</taxon>
        <taxon>Fungi</taxon>
        <taxon>Dikarya</taxon>
        <taxon>Ascomycota</taxon>
        <taxon>Pezizomycotina</taxon>
        <taxon>Sordariomycetes</taxon>
        <taxon>Xylariomycetidae</taxon>
        <taxon>Amphisphaeriales</taxon>
        <taxon>Apiosporaceae</taxon>
        <taxon>Apiospora</taxon>
    </lineage>
</organism>
<keyword evidence="2" id="KW-1185">Reference proteome</keyword>
<evidence type="ECO:0000313" key="2">
    <source>
        <dbReference type="Proteomes" id="UP001480595"/>
    </source>
</evidence>
<dbReference type="EMBL" id="JAQQWL010000011">
    <property type="protein sequence ID" value="KAK8049570.1"/>
    <property type="molecule type" value="Genomic_DNA"/>
</dbReference>
<gene>
    <name evidence="1" type="ORF">PG994_011300</name>
</gene>
<reference evidence="1 2" key="1">
    <citation type="submission" date="2023-01" db="EMBL/GenBank/DDBJ databases">
        <title>Analysis of 21 Apiospora genomes using comparative genomics revels a genus with tremendous synthesis potential of carbohydrate active enzymes and secondary metabolites.</title>
        <authorList>
            <person name="Sorensen T."/>
        </authorList>
    </citation>
    <scope>NUCLEOTIDE SEQUENCE [LARGE SCALE GENOMIC DNA]</scope>
    <source>
        <strain evidence="1 2">CBS 135458</strain>
    </source>
</reference>
<dbReference type="InterPro" id="IPR029058">
    <property type="entry name" value="AB_hydrolase_fold"/>
</dbReference>
<accession>A0ABR1TSE4</accession>
<protein>
    <recommendedName>
        <fullName evidence="3">AB hydrolase-1 domain-containing protein</fullName>
    </recommendedName>
</protein>
<dbReference type="Gene3D" id="3.40.50.1820">
    <property type="entry name" value="alpha/beta hydrolase"/>
    <property type="match status" value="1"/>
</dbReference>
<evidence type="ECO:0008006" key="3">
    <source>
        <dbReference type="Google" id="ProtNLM"/>
    </source>
</evidence>
<dbReference type="SUPFAM" id="SSF53474">
    <property type="entry name" value="alpha/beta-Hydrolases"/>
    <property type="match status" value="1"/>
</dbReference>
<proteinExistence type="predicted"/>
<comment type="caution">
    <text evidence="1">The sequence shown here is derived from an EMBL/GenBank/DDBJ whole genome shotgun (WGS) entry which is preliminary data.</text>
</comment>
<evidence type="ECO:0000313" key="1">
    <source>
        <dbReference type="EMBL" id="KAK8049570.1"/>
    </source>
</evidence>
<sequence>MTVYQEHTQREGRGESAVMSTHRYMFELQATATNIEATNFILNLAQPGRNLTEAVLNEYVTISGNYSIAATYCEPDCGPGKAVQVLTHGIAFDRSYWDFPVNSYNYSYVNRAIDRGYSAFFFDRLGLGQSSHGEPVNEIQSWLEVSALHALTTMLRENRISEIKAKFDKIVHVGHSFGSIQTYGLVAAYPDSSTGSC</sequence>
<name>A0ABR1TSE4_9PEZI</name>